<evidence type="ECO:0000259" key="2">
    <source>
        <dbReference type="Pfam" id="PF17396"/>
    </source>
</evidence>
<feature type="domain" description="D-glutamate N-acetyltransferase-like C-terminal" evidence="1">
    <location>
        <begin position="144"/>
        <end position="342"/>
    </location>
</feature>
<feature type="domain" description="D-glutamate N-acetyltransferase-like N-terminal" evidence="2">
    <location>
        <begin position="40"/>
        <end position="137"/>
    </location>
</feature>
<dbReference type="InterPro" id="IPR035086">
    <property type="entry name" value="DgcN-like_C"/>
</dbReference>
<keyword evidence="4" id="KW-1185">Reference proteome</keyword>
<dbReference type="PANTHER" id="PTHR40690">
    <property type="entry name" value="GLL3100 PROTEIN"/>
    <property type="match status" value="1"/>
</dbReference>
<dbReference type="OrthoDB" id="9778498at2"/>
<protein>
    <submittedName>
        <fullName evidence="3">Uncharacterized conserved protein, NAD-dependent epimerase/dehydratase family</fullName>
    </submittedName>
</protein>
<dbReference type="PIRSF" id="PIRSF026760">
    <property type="entry name" value="UCP026760"/>
    <property type="match status" value="1"/>
</dbReference>
<dbReference type="InterPro" id="IPR011669">
    <property type="entry name" value="DgcN-like"/>
</dbReference>
<dbReference type="Proteomes" id="UP000192472">
    <property type="component" value="Unassembled WGS sequence"/>
</dbReference>
<evidence type="ECO:0000313" key="4">
    <source>
        <dbReference type="Proteomes" id="UP000192472"/>
    </source>
</evidence>
<dbReference type="Pfam" id="PF07755">
    <property type="entry name" value="DUF1611"/>
    <property type="match status" value="1"/>
</dbReference>
<sequence length="364" mass="39689">MKMTALVYSENELGKLDGKVANGLVRHSEKYDIVGVIDSTKKGQDAGEYLDGTKNGMPVFSSIDHAITSLNQIPQYFIYGIAPLESFLNEDQRNVIIHAMKSGMNIVNGLPEFFTEDEEFVQNAAKYSVTISDIRKPPARKDLHIFSGKIHAIKTPVITVFGTDCAVGKRTTAVKLVEALKGEGIDAVFISTGQTGLLQGSKYGIAIDVLSSGFSTGEVENAILNAVESENPDIIIVEGQGALSHPAFTSSTAIIRGALPKAIIVQHPPKRINHCDYPAIAMPTLASEIHLIETFSNSEVIAITINHEDMSDQEVDQTVLDYEDEYKLPTTDVLKHGCGKLMKKLFEVFPELAKKSQVPCLVQK</sequence>
<reference evidence="3 4" key="1">
    <citation type="submission" date="2017-04" db="EMBL/GenBank/DDBJ databases">
        <authorList>
            <person name="Afonso C.L."/>
            <person name="Miller P.J."/>
            <person name="Scott M.A."/>
            <person name="Spackman E."/>
            <person name="Goraichik I."/>
            <person name="Dimitrov K.M."/>
            <person name="Suarez D.L."/>
            <person name="Swayne D.E."/>
        </authorList>
    </citation>
    <scope>NUCLEOTIDE SEQUENCE [LARGE SCALE GENOMIC DNA]</scope>
    <source>
        <strain evidence="3 4">DSM 26133</strain>
    </source>
</reference>
<dbReference type="STRING" id="692418.SAMN04488029_0392"/>
<dbReference type="EMBL" id="FWYF01000001">
    <property type="protein sequence ID" value="SMD32054.1"/>
    <property type="molecule type" value="Genomic_DNA"/>
</dbReference>
<dbReference type="Gene3D" id="3.40.50.720">
    <property type="entry name" value="NAD(P)-binding Rossmann-like Domain"/>
    <property type="match status" value="1"/>
</dbReference>
<organism evidence="3 4">
    <name type="scientific">Reichenbachiella faecimaris</name>
    <dbReference type="NCBI Taxonomy" id="692418"/>
    <lineage>
        <taxon>Bacteria</taxon>
        <taxon>Pseudomonadati</taxon>
        <taxon>Bacteroidota</taxon>
        <taxon>Cytophagia</taxon>
        <taxon>Cytophagales</taxon>
        <taxon>Reichenbachiellaceae</taxon>
        <taxon>Reichenbachiella</taxon>
    </lineage>
</organism>
<proteinExistence type="predicted"/>
<accession>A0A1W2G6B8</accession>
<evidence type="ECO:0000259" key="1">
    <source>
        <dbReference type="Pfam" id="PF07755"/>
    </source>
</evidence>
<dbReference type="Pfam" id="PF17396">
    <property type="entry name" value="DUF1611_N"/>
    <property type="match status" value="1"/>
</dbReference>
<dbReference type="Gene3D" id="3.40.50.300">
    <property type="entry name" value="P-loop containing nucleotide triphosphate hydrolases"/>
    <property type="match status" value="1"/>
</dbReference>
<dbReference type="InterPro" id="IPR027417">
    <property type="entry name" value="P-loop_NTPase"/>
</dbReference>
<name>A0A1W2G6B8_REIFA</name>
<evidence type="ECO:0000313" key="3">
    <source>
        <dbReference type="EMBL" id="SMD32054.1"/>
    </source>
</evidence>
<dbReference type="PANTHER" id="PTHR40690:SF1">
    <property type="entry name" value="DUF1611 DOMAIN-CONTAINING PROTEIN"/>
    <property type="match status" value="1"/>
</dbReference>
<dbReference type="InterPro" id="IPR035402">
    <property type="entry name" value="DgcN-like_N"/>
</dbReference>
<dbReference type="AlphaFoldDB" id="A0A1W2G6B8"/>
<gene>
    <name evidence="3" type="ORF">SAMN04488029_0392</name>
</gene>
<dbReference type="SUPFAM" id="SSF52540">
    <property type="entry name" value="P-loop containing nucleoside triphosphate hydrolases"/>
    <property type="match status" value="1"/>
</dbReference>